<evidence type="ECO:0000259" key="2">
    <source>
        <dbReference type="Pfam" id="PF00188"/>
    </source>
</evidence>
<evidence type="ECO:0000256" key="1">
    <source>
        <dbReference type="SAM" id="MobiDB-lite"/>
    </source>
</evidence>
<sequence length="252" mass="27653">MTKNERHALVILCLIVLVMVSSVLVMKVYAHFQNTYNQKNNANTQAEEVLSQEETAEVAADDDSTIETTSPEEMTNTEETTSESTVTTTTTDSSKVVTSKNPTKEETTENATKANSDSQTPTANSYAALTQYNQAILDAINEARKSAGLGSVYLDSRLTNDALIRVCEEATAHEINHVRLDNSECFSVDKGYYTAEILYRGNTTDASVIVNAWLASKKHHDVIMDVNSSHSALGIAFILGDDGLYYCCIGWR</sequence>
<organism evidence="3 4">
    <name type="scientific">Lachnospira pectinoschiza</name>
    <dbReference type="NCBI Taxonomy" id="28052"/>
    <lineage>
        <taxon>Bacteria</taxon>
        <taxon>Bacillati</taxon>
        <taxon>Bacillota</taxon>
        <taxon>Clostridia</taxon>
        <taxon>Lachnospirales</taxon>
        <taxon>Lachnospiraceae</taxon>
        <taxon>Lachnospira</taxon>
    </lineage>
</organism>
<dbReference type="Pfam" id="PF00188">
    <property type="entry name" value="CAP"/>
    <property type="match status" value="1"/>
</dbReference>
<evidence type="ECO:0000313" key="4">
    <source>
        <dbReference type="Proteomes" id="UP000187651"/>
    </source>
</evidence>
<keyword evidence="4" id="KW-1185">Reference proteome</keyword>
<feature type="domain" description="SCP" evidence="2">
    <location>
        <begin position="137"/>
        <end position="248"/>
    </location>
</feature>
<dbReference type="Gene3D" id="3.40.33.10">
    <property type="entry name" value="CAP"/>
    <property type="match status" value="1"/>
</dbReference>
<reference evidence="4" key="1">
    <citation type="submission" date="2016-10" db="EMBL/GenBank/DDBJ databases">
        <authorList>
            <person name="Varghese N."/>
            <person name="Submissions S."/>
        </authorList>
    </citation>
    <scope>NUCLEOTIDE SEQUENCE [LARGE SCALE GENOMIC DNA]</scope>
    <source>
        <strain evidence="4">M83</strain>
    </source>
</reference>
<proteinExistence type="predicted"/>
<dbReference type="CDD" id="cd05379">
    <property type="entry name" value="CAP_bacterial"/>
    <property type="match status" value="1"/>
</dbReference>
<dbReference type="InterPro" id="IPR014044">
    <property type="entry name" value="CAP_dom"/>
</dbReference>
<dbReference type="SUPFAM" id="SSF55797">
    <property type="entry name" value="PR-1-like"/>
    <property type="match status" value="1"/>
</dbReference>
<dbReference type="AlphaFoldDB" id="A0A1G9ZST0"/>
<dbReference type="RefSeq" id="WP_074522201.1">
    <property type="nucleotide sequence ID" value="NZ_FNHZ01000009.1"/>
</dbReference>
<name>A0A1G9ZST0_9FIRM</name>
<accession>A0A1G9ZST0</accession>
<dbReference type="EMBL" id="FNHZ01000009">
    <property type="protein sequence ID" value="SDN24187.1"/>
    <property type="molecule type" value="Genomic_DNA"/>
</dbReference>
<evidence type="ECO:0000313" key="3">
    <source>
        <dbReference type="EMBL" id="SDN24187.1"/>
    </source>
</evidence>
<feature type="compositionally biased region" description="Acidic residues" evidence="1">
    <location>
        <begin position="51"/>
        <end position="65"/>
    </location>
</feature>
<protein>
    <submittedName>
        <fullName evidence="3">Uncharacterized conserved protein YkwD, contains CAP (CSP/antigen 5/PR1) domain</fullName>
    </submittedName>
</protein>
<dbReference type="InterPro" id="IPR035940">
    <property type="entry name" value="CAP_sf"/>
</dbReference>
<dbReference type="Proteomes" id="UP000187651">
    <property type="component" value="Unassembled WGS sequence"/>
</dbReference>
<gene>
    <name evidence="3" type="ORF">SAMN05216544_2235</name>
</gene>
<feature type="compositionally biased region" description="Low complexity" evidence="1">
    <location>
        <begin position="67"/>
        <end position="101"/>
    </location>
</feature>
<feature type="region of interest" description="Disordered" evidence="1">
    <location>
        <begin position="51"/>
        <end position="122"/>
    </location>
</feature>